<feature type="domain" description="Bacteriophage tail tape measure N-terminal" evidence="2">
    <location>
        <begin position="69"/>
        <end position="263"/>
    </location>
</feature>
<evidence type="ECO:0000313" key="4">
    <source>
        <dbReference type="Proteomes" id="UP000321199"/>
    </source>
</evidence>
<dbReference type="OrthoDB" id="363355at2"/>
<proteinExistence type="predicted"/>
<keyword evidence="4" id="KW-1185">Reference proteome</keyword>
<accession>A0A5B8RZM0</accession>
<gene>
    <name evidence="3" type="ORF">FOZ74_15255</name>
</gene>
<evidence type="ECO:0000313" key="3">
    <source>
        <dbReference type="EMBL" id="QEA14278.1"/>
    </source>
</evidence>
<evidence type="ECO:0000256" key="1">
    <source>
        <dbReference type="SAM" id="Coils"/>
    </source>
</evidence>
<protein>
    <recommendedName>
        <fullName evidence="2">Bacteriophage tail tape measure N-terminal domain-containing protein</fullName>
    </recommendedName>
</protein>
<dbReference type="RefSeq" id="WP_146913897.1">
    <property type="nucleotide sequence ID" value="NZ_CP042344.1"/>
</dbReference>
<keyword evidence="1" id="KW-0175">Coiled coil</keyword>
<evidence type="ECO:0000259" key="2">
    <source>
        <dbReference type="Pfam" id="PF06791"/>
    </source>
</evidence>
<dbReference type="Pfam" id="PF06791">
    <property type="entry name" value="TMP_2"/>
    <property type="match status" value="1"/>
</dbReference>
<reference evidence="3 4" key="1">
    <citation type="submission" date="2019-07" db="EMBL/GenBank/DDBJ databases">
        <title>Complete genome sequence of Comamonas sp. NLF 7-7 isolated from livestock.</title>
        <authorList>
            <person name="Kim D.H."/>
            <person name="Kim J.G."/>
        </authorList>
    </citation>
    <scope>NUCLEOTIDE SEQUENCE [LARGE SCALE GENOMIC DNA]</scope>
    <source>
        <strain evidence="3 4">NLF 7-7</strain>
    </source>
</reference>
<dbReference type="Proteomes" id="UP000321199">
    <property type="component" value="Chromosome"/>
</dbReference>
<name>A0A5B8RZM0_9BURK</name>
<dbReference type="KEGG" id="cof:FOZ74_15255"/>
<organism evidence="3 4">
    <name type="scientific">Comamonas flocculans</name>
    <dbReference type="NCBI Taxonomy" id="2597701"/>
    <lineage>
        <taxon>Bacteria</taxon>
        <taxon>Pseudomonadati</taxon>
        <taxon>Pseudomonadota</taxon>
        <taxon>Betaproteobacteria</taxon>
        <taxon>Burkholderiales</taxon>
        <taxon>Comamonadaceae</taxon>
        <taxon>Comamonas</taxon>
    </lineage>
</organism>
<dbReference type="InterPro" id="IPR009628">
    <property type="entry name" value="Phage_tape_measure_N"/>
</dbReference>
<sequence>MSNEFNVAVKVSADASQLTAELKRAGGALQEFTARAQGAGAGVTGALQSTTTAAQAMGAAVHSGAQAHRAGAQSAAQHADALRGAAAQVTNTVTALGGLAGQGAQAGAALGSTTGAVRALVTAAGVATTGLGALAIAGGALITAYARGSAEADHYRLAIVTTGNAAGTSVDQLAGYARQIASVSGTQAQAAETLAMFTDTGAVGTGMLREAAQAAIEWERATGQAASTTAAKFAALARDPLAATVKLNEGMNFLTTSTYQQIKALQEQGRTSDAAAAAQHALADAFTTRAGEIEANLGTIERGWRGVKDMAASAWDAMLNIGREGTKSDRLQALKAELAQHQAAQAIDTRGLAMESSASVMARRGQSERAQQIENEIAALEAEIGTEETLAQLQAKGAADRKLYFEWEKQGDALRTKAQRREQAIRSAEAEGQALLNAGLITEAQLRERIDAIRQKYRDRKSAGTGAPGRPDSELASLQAQLQAAQLYGEQLSTLGTAASALNAGERASLKIGEELKQVTDDKTAARLREKQAIADALGAQLRSNDGLQESLKAHQADIDANYADADAIEQRAKAQEAANATLGKSKAAIEEMTLAELKHQMAEAQGSDSFDPKYIASLERKIAAQERWVTALRGADYKAAEQHVNELLRGAEELSRAYADEQQLSGLTALEREKITAQRQVELKYAKELAAIDKMALSDAEKQALREIALQAKRKEGIAAVAKARQQAGAAAADEINRSLTDALMRGFESGKGFAQNLADTTRNLFNSMVLRPVISAIMTPVSLVVSGIVQQGLGAVGLGSTGTGVLGLASNASTAYNMVGALNGQGLLGGVGSTLFGNAAAYGAMTPGLALGGQQAAMLAAQTGEFGLAGATATAQAGGAGMGGFGALLSSPLAIAGGALLLGNALGLFRTTEKRGGGLIGTLGEAGGVHDADLMRKSGTLFGGPDWFVEDRGQSALDKAIQGSFDASKTAIKGFAESLGLATDTIDGFSTVLGTETMGDHGQLGIRLDNDGQPLSDAEVQAKIAAAIKAADNELAQQLIGAWQESTEQVTERVRTGFWDSGDNGGYSDVTRDVTTTTYTPSEFARDGEQAIDTLTRLGTSLQATGAAFTALGLTLYDASLAGGDMASQLVDAYGGIDAMNAALGAYHQNYYTDQERYTTALDAVRAEFERLDIAMPPSRAALRALIEGLDRTTESGRETFAALTNLSSAFAAVTPQLFDAGAELAGTIRSALLGSFDGASAGAAMAQTVQLGIYNAIAGQFANQITGIIVAGVVDPVIQAAITGSSVSAAVSSASIAQMVEQANAVASAAAQIMNDPAFEAAMRDIGAAVSRITIPVVRAAPAVNTYASAVDRSASAATKASDAMDAAFAALQRSVGAEKERAQTALESARALESEFASLFGYLRGAVADLRGQVAQTADWQAQQGWAFIDEALSAWRADSALPQQEQLAAAVDAVRRELDAGWGDTEFLRMVLANKLEELQVGSEAALSEQERLVLAGEAQVSALDALLDNAADQLAYAKGTYTALLALPQAIAGFNAAIGGKGLPGTPLPSPDTWAPLMLDAGTPAPAPQLYGVPMASIASADADKLAALLQKVLDALGALKGNTEGSAYHQRRVSELLEDVANGSAVLHTREAAVA</sequence>
<feature type="coiled-coil region" evidence="1">
    <location>
        <begin position="363"/>
        <end position="390"/>
    </location>
</feature>
<dbReference type="EMBL" id="CP042344">
    <property type="protein sequence ID" value="QEA14278.1"/>
    <property type="molecule type" value="Genomic_DNA"/>
</dbReference>